<keyword evidence="9" id="KW-0472">Membrane</keyword>
<evidence type="ECO:0000256" key="8">
    <source>
        <dbReference type="PIRSR" id="PIRSR639901-2"/>
    </source>
</evidence>
<dbReference type="Gene3D" id="3.40.50.2000">
    <property type="entry name" value="Glycogen Phosphorylase B"/>
    <property type="match status" value="1"/>
</dbReference>
<gene>
    <name evidence="11" type="ORF">C8D82_10912</name>
</gene>
<keyword evidence="9" id="KW-0448">Lipopolysaccharide biosynthesis</keyword>
<comment type="catalytic activity">
    <reaction evidence="6 9">
        <text>lipid IVA (E. coli) + CMP-3-deoxy-beta-D-manno-octulosonate = alpha-Kdo-(2-&gt;6)-lipid IVA (E. coli) + CMP + H(+)</text>
        <dbReference type="Rhea" id="RHEA:28066"/>
        <dbReference type="ChEBI" id="CHEBI:15378"/>
        <dbReference type="ChEBI" id="CHEBI:58603"/>
        <dbReference type="ChEBI" id="CHEBI:60364"/>
        <dbReference type="ChEBI" id="CHEBI:60377"/>
        <dbReference type="ChEBI" id="CHEBI:85987"/>
        <dbReference type="EC" id="2.4.99.12"/>
    </reaction>
</comment>
<keyword evidence="9" id="KW-0812">Transmembrane</keyword>
<evidence type="ECO:0000256" key="5">
    <source>
        <dbReference type="ARBA" id="ARBA00031445"/>
    </source>
</evidence>
<organism evidence="11 12">
    <name type="scientific">Victivallis vadensis</name>
    <dbReference type="NCBI Taxonomy" id="172901"/>
    <lineage>
        <taxon>Bacteria</taxon>
        <taxon>Pseudomonadati</taxon>
        <taxon>Lentisphaerota</taxon>
        <taxon>Lentisphaeria</taxon>
        <taxon>Victivallales</taxon>
        <taxon>Victivallaceae</taxon>
        <taxon>Victivallis</taxon>
    </lineage>
</organism>
<dbReference type="GO" id="GO:0043842">
    <property type="term" value="F:Kdo transferase activity"/>
    <property type="evidence" value="ECO:0007669"/>
    <property type="project" value="UniProtKB-EC"/>
</dbReference>
<protein>
    <recommendedName>
        <fullName evidence="3 9">3-deoxy-D-manno-octulosonic acid transferase</fullName>
        <shortName evidence="9">Kdo transferase</shortName>
        <ecNumber evidence="2 9">2.4.99.12</ecNumber>
    </recommendedName>
    <alternativeName>
        <fullName evidence="5 9">Lipid IV(A) 3-deoxy-D-manno-octulosonic acid transferase</fullName>
    </alternativeName>
</protein>
<keyword evidence="9" id="KW-1003">Cell membrane</keyword>
<sequence length="427" mass="48655">MFRFFYNLFLPLGFLFFIPGLYLKYRNRGGWKDTFGERFGHFKPERVRELAEYHGAVWVHAVSVGETVVAMSMIRTWHQMHPERKFILSTTTTTGQELARKQAPPSTAVIFCPIDFLWMVRRTLSVLKPAMLVIFETEIWPNMVAETRKRGIPVALVNGRMSDHSARGYRRARLFFGPLLKMFNLISVQTQADFDRYKSVSPEANVVVSGNLKFDQKAPENLPEPEYERYFGPGRHLILLAASTHPGEEELIAETFKKLKDEVPELKLVLVPRHAERGGDIAEMLKSHLLDFARRSRQAEADPPVDVLLADTTGEMLKLMNGADIVIMGKSLAGHDEGHNLIEPALLDKPIVTGHVLRNFRFILNVLLQENAVATVTHDSELEEQLRKLLVNKELREELGKRAGRTIRKHAGATERTVNELESLLKK</sequence>
<dbReference type="InterPro" id="IPR007507">
    <property type="entry name" value="Glycos_transf_N"/>
</dbReference>
<evidence type="ECO:0000256" key="9">
    <source>
        <dbReference type="RuleBase" id="RU365103"/>
    </source>
</evidence>
<feature type="site" description="Transition state stabilizer" evidence="8">
    <location>
        <position position="213"/>
    </location>
</feature>
<dbReference type="GO" id="GO:0009245">
    <property type="term" value="P:lipid A biosynthetic process"/>
    <property type="evidence" value="ECO:0007669"/>
    <property type="project" value="TreeGrafter"/>
</dbReference>
<dbReference type="PANTHER" id="PTHR42755:SF1">
    <property type="entry name" value="3-DEOXY-D-MANNO-OCTULOSONIC ACID TRANSFERASE, MITOCHONDRIAL-RELATED"/>
    <property type="match status" value="1"/>
</dbReference>
<evidence type="ECO:0000256" key="3">
    <source>
        <dbReference type="ARBA" id="ARBA00019077"/>
    </source>
</evidence>
<feature type="domain" description="3-deoxy-D-manno-octulosonic-acid transferase N-terminal" evidence="10">
    <location>
        <begin position="35"/>
        <end position="216"/>
    </location>
</feature>
<evidence type="ECO:0000259" key="10">
    <source>
        <dbReference type="Pfam" id="PF04413"/>
    </source>
</evidence>
<dbReference type="EMBL" id="QEKH01000009">
    <property type="protein sequence ID" value="PVY43327.1"/>
    <property type="molecule type" value="Genomic_DNA"/>
</dbReference>
<dbReference type="AlphaFoldDB" id="A0A2U1B485"/>
<dbReference type="GO" id="GO:0009244">
    <property type="term" value="P:lipopolysaccharide core region biosynthetic process"/>
    <property type="evidence" value="ECO:0007669"/>
    <property type="project" value="UniProtKB-UniRule"/>
</dbReference>
<dbReference type="OrthoDB" id="9789797at2"/>
<evidence type="ECO:0000256" key="6">
    <source>
        <dbReference type="ARBA" id="ARBA00049183"/>
    </source>
</evidence>
<evidence type="ECO:0000313" key="12">
    <source>
        <dbReference type="Proteomes" id="UP000245959"/>
    </source>
</evidence>
<dbReference type="Pfam" id="PF04413">
    <property type="entry name" value="Glycos_transf_N"/>
    <property type="match status" value="1"/>
</dbReference>
<keyword evidence="9" id="KW-1133">Transmembrane helix</keyword>
<reference evidence="11 12" key="1">
    <citation type="submission" date="2018-04" db="EMBL/GenBank/DDBJ databases">
        <title>Genomic Encyclopedia of Type Strains, Phase IV (KMG-IV): sequencing the most valuable type-strain genomes for metagenomic binning, comparative biology and taxonomic classification.</title>
        <authorList>
            <person name="Goeker M."/>
        </authorList>
    </citation>
    <scope>NUCLEOTIDE SEQUENCE [LARGE SCALE GENOMIC DNA]</scope>
    <source>
        <strain evidence="11 12">DSM 14823</strain>
    </source>
</reference>
<dbReference type="GeneID" id="78294818"/>
<comment type="subcellular location">
    <subcellularLocation>
        <location evidence="9">Cell membrane</location>
    </subcellularLocation>
</comment>
<proteinExistence type="inferred from homology"/>
<keyword evidence="4 9" id="KW-0808">Transferase</keyword>
<feature type="active site" description="Proton acceptor" evidence="7">
    <location>
        <position position="66"/>
    </location>
</feature>
<evidence type="ECO:0000256" key="2">
    <source>
        <dbReference type="ARBA" id="ARBA00012621"/>
    </source>
</evidence>
<dbReference type="Gene3D" id="3.40.50.11720">
    <property type="entry name" value="3-Deoxy-D-manno-octulosonic-acid transferase, N-terminal domain"/>
    <property type="match status" value="1"/>
</dbReference>
<dbReference type="RefSeq" id="WP_116883514.1">
    <property type="nucleotide sequence ID" value="NZ_CABMMC010000061.1"/>
</dbReference>
<dbReference type="SUPFAM" id="SSF53756">
    <property type="entry name" value="UDP-Glycosyltransferase/glycogen phosphorylase"/>
    <property type="match status" value="1"/>
</dbReference>
<evidence type="ECO:0000256" key="1">
    <source>
        <dbReference type="ARBA" id="ARBA00004713"/>
    </source>
</evidence>
<dbReference type="EC" id="2.4.99.12" evidence="2 9"/>
<evidence type="ECO:0000256" key="4">
    <source>
        <dbReference type="ARBA" id="ARBA00022679"/>
    </source>
</evidence>
<name>A0A2U1B485_9BACT</name>
<feature type="transmembrane region" description="Helical" evidence="9">
    <location>
        <begin position="6"/>
        <end position="23"/>
    </location>
</feature>
<dbReference type="Proteomes" id="UP000245959">
    <property type="component" value="Unassembled WGS sequence"/>
</dbReference>
<comment type="function">
    <text evidence="9">Involved in lipopolysaccharide (LPS) biosynthesis. Catalyzes the transfer of 3-deoxy-D-manno-octulosonate (Kdo) residue(s) from CMP-Kdo to lipid IV(A), the tetraacyldisaccharide-1,4'-bisphosphate precursor of lipid A.</text>
</comment>
<keyword evidence="12" id="KW-1185">Reference proteome</keyword>
<dbReference type="GO" id="GO:0005886">
    <property type="term" value="C:plasma membrane"/>
    <property type="evidence" value="ECO:0007669"/>
    <property type="project" value="UniProtKB-SubCell"/>
</dbReference>
<feature type="site" description="Transition state stabilizer" evidence="8">
    <location>
        <position position="136"/>
    </location>
</feature>
<comment type="caution">
    <text evidence="11">The sequence shown here is derived from an EMBL/GenBank/DDBJ whole genome shotgun (WGS) entry which is preliminary data.</text>
</comment>
<comment type="similarity">
    <text evidence="9">Belongs to the glycosyltransferase group 1 family.</text>
</comment>
<accession>A0A2U1B485</accession>
<evidence type="ECO:0000313" key="11">
    <source>
        <dbReference type="EMBL" id="PVY43327.1"/>
    </source>
</evidence>
<dbReference type="InterPro" id="IPR038107">
    <property type="entry name" value="Glycos_transf_N_sf"/>
</dbReference>
<dbReference type="PANTHER" id="PTHR42755">
    <property type="entry name" value="3-DEOXY-MANNO-OCTULOSONATE CYTIDYLYLTRANSFERASE"/>
    <property type="match status" value="1"/>
</dbReference>
<evidence type="ECO:0000256" key="7">
    <source>
        <dbReference type="PIRSR" id="PIRSR639901-1"/>
    </source>
</evidence>
<dbReference type="UniPathway" id="UPA00958"/>
<comment type="pathway">
    <text evidence="1 9">Bacterial outer membrane biogenesis; LPS core biosynthesis.</text>
</comment>
<dbReference type="InterPro" id="IPR039901">
    <property type="entry name" value="Kdotransferase"/>
</dbReference>